<evidence type="ECO:0000313" key="6">
    <source>
        <dbReference type="Proteomes" id="UP000321518"/>
    </source>
</evidence>
<dbReference type="Pfam" id="PF00515">
    <property type="entry name" value="TPR_1"/>
    <property type="match status" value="1"/>
</dbReference>
<gene>
    <name evidence="5" type="ORF">Rt10032_c08g3474</name>
</gene>
<dbReference type="InterPro" id="IPR011990">
    <property type="entry name" value="TPR-like_helical_dom_sf"/>
</dbReference>
<dbReference type="Proteomes" id="UP000321518">
    <property type="component" value="Unassembled WGS sequence"/>
</dbReference>
<feature type="region of interest" description="Disordered" evidence="4">
    <location>
        <begin position="430"/>
        <end position="571"/>
    </location>
</feature>
<dbReference type="Gene3D" id="1.25.40.10">
    <property type="entry name" value="Tetratricopeptide repeat domain"/>
    <property type="match status" value="5"/>
</dbReference>
<evidence type="ECO:0000256" key="2">
    <source>
        <dbReference type="ARBA" id="ARBA00038210"/>
    </source>
</evidence>
<reference evidence="5 6" key="1">
    <citation type="submission" date="2019-07" db="EMBL/GenBank/DDBJ databases">
        <title>Rhodotorula toruloides NBRC10032 genome sequencing.</title>
        <authorList>
            <person name="Shida Y."/>
            <person name="Takaku H."/>
            <person name="Ogasawara W."/>
            <person name="Mori K."/>
        </authorList>
    </citation>
    <scope>NUCLEOTIDE SEQUENCE [LARGE SCALE GENOMIC DNA]</scope>
    <source>
        <strain evidence="5 6">NBRC10032</strain>
    </source>
</reference>
<comment type="similarity">
    <text evidence="2">Belongs to the APC3/CDC27 family.</text>
</comment>
<feature type="compositionally biased region" description="Basic and acidic residues" evidence="4">
    <location>
        <begin position="470"/>
        <end position="480"/>
    </location>
</feature>
<dbReference type="InterPro" id="IPR019734">
    <property type="entry name" value="TPR_rpt"/>
</dbReference>
<organism evidence="5 6">
    <name type="scientific">Rhodotorula toruloides</name>
    <name type="common">Yeast</name>
    <name type="synonym">Rhodosporidium toruloides</name>
    <dbReference type="NCBI Taxonomy" id="5286"/>
    <lineage>
        <taxon>Eukaryota</taxon>
        <taxon>Fungi</taxon>
        <taxon>Dikarya</taxon>
        <taxon>Basidiomycota</taxon>
        <taxon>Pucciniomycotina</taxon>
        <taxon>Microbotryomycetes</taxon>
        <taxon>Sporidiobolales</taxon>
        <taxon>Sporidiobolaceae</taxon>
        <taxon>Rhodotorula</taxon>
    </lineage>
</organism>
<dbReference type="GO" id="GO:0005737">
    <property type="term" value="C:cytoplasm"/>
    <property type="evidence" value="ECO:0007669"/>
    <property type="project" value="TreeGrafter"/>
</dbReference>
<dbReference type="SUPFAM" id="SSF48452">
    <property type="entry name" value="TPR-like"/>
    <property type="match status" value="2"/>
</dbReference>
<dbReference type="SMART" id="SM00028">
    <property type="entry name" value="TPR"/>
    <property type="match status" value="7"/>
</dbReference>
<dbReference type="PANTHER" id="PTHR12558:SF13">
    <property type="entry name" value="CELL DIVISION CYCLE PROTEIN 27 HOMOLOG"/>
    <property type="match status" value="1"/>
</dbReference>
<keyword evidence="1 3" id="KW-0802">TPR repeat</keyword>
<dbReference type="PROSITE" id="PS50005">
    <property type="entry name" value="TPR"/>
    <property type="match status" value="1"/>
</dbReference>
<name>A0A511KGF6_RHOTO</name>
<feature type="compositionally biased region" description="Low complexity" evidence="4">
    <location>
        <begin position="489"/>
        <end position="504"/>
    </location>
</feature>
<dbReference type="GO" id="GO:0031145">
    <property type="term" value="P:anaphase-promoting complex-dependent catabolic process"/>
    <property type="evidence" value="ECO:0007669"/>
    <property type="project" value="TreeGrafter"/>
</dbReference>
<feature type="repeat" description="TPR" evidence="3">
    <location>
        <begin position="761"/>
        <end position="794"/>
    </location>
</feature>
<protein>
    <submittedName>
        <fullName evidence="5">20S cyclosome subunit BimA/Nuc2/Cdc27</fullName>
    </submittedName>
</protein>
<sequence>MAARRQAAQQHMQQQLPAALAHKSTILRQLASDALAYSPQTALFYAERLHALESTAEPAAHLLAQTQIAARRHHDALWTLRQPVSFAPTLAPTPLDQLDDPFGAVGDAGGAAAVAAASRRWPQPSTSAGRLTRPAVECSVRCARLYAEACAELKRDKEGREVLAFVLQPGVPLAPSPPLDNPDVAANSDSSTDAAFPRADEATVVELELARLARRGGDYERAVVGFRKVVAKLPTCWEAVEALCLLGHPPDVDVLYPLPDRQRATTATPPVSAGSTVTHALQQRPLAPSNSHPPPLGPLQTAVVNTVVPLTGAPSRLRDGDGSAGEGGLFTPTEIQVKPGGLFGVNGKGKGKQVPGLFGAAGAGVPPPLRRNGSGRYADMSMDTSGVEDSFDASVYSGVGNLPFSTTNSPAARTNGTAGSLFTPHTATLSTATAPGVKRTRAGNIAPASSAAAANEDDSGRTAANGRRILRGDGKVRRGDASATAVAPATRRSSRLSSNAASTAMAVSRSQSSANGRGGTMGATGTGDKKRKRGATGPSVLSDVGSDAAFSHSSSPAPSSPGGSTAHAQHPSIASVLDPAREEAEDYVLGILRSFATAARAASLYAQKEVVQALAALPSEQARTWRALVALAKAHFEMLNYHKAEKAFRQARHVAPYLVDGMELYSTTLWHLRNSTELSFLAQELMVADPRHPASWIASGNVFSHIEDHASALRCFKRAAQLDDGCVYAYTLSGHECAMLEEWERALGFFREALRRDVLHYNAWFGLGNVYLKTGKYSLAEYHFRRALDINRANVTLVCCVGTVLEKLHRWKEAYEMYDRAAVLAPESPLVRFKRVRLLVKLKHYEAAKSDLLALQHQAPTEPNVHFLLGQLYKAEGMRADMLRHFAHAQDLEPRLASLIRQVIERSDGTGGMEVDDRSDATGHST</sequence>
<dbReference type="PROSITE" id="PS50293">
    <property type="entry name" value="TPR_REGION"/>
    <property type="match status" value="1"/>
</dbReference>
<proteinExistence type="inferred from homology"/>
<dbReference type="EMBL" id="BJWK01000008">
    <property type="protein sequence ID" value="GEM09457.1"/>
    <property type="molecule type" value="Genomic_DNA"/>
</dbReference>
<dbReference type="GO" id="GO:0016567">
    <property type="term" value="P:protein ubiquitination"/>
    <property type="evidence" value="ECO:0007669"/>
    <property type="project" value="TreeGrafter"/>
</dbReference>
<evidence type="ECO:0000313" key="5">
    <source>
        <dbReference type="EMBL" id="GEM09457.1"/>
    </source>
</evidence>
<feature type="compositionally biased region" description="Low complexity" evidence="4">
    <location>
        <begin position="545"/>
        <end position="564"/>
    </location>
</feature>
<comment type="caution">
    <text evidence="5">The sequence shown here is derived from an EMBL/GenBank/DDBJ whole genome shotgun (WGS) entry which is preliminary data.</text>
</comment>
<dbReference type="OrthoDB" id="10248520at2759"/>
<dbReference type="GO" id="GO:0005680">
    <property type="term" value="C:anaphase-promoting complex"/>
    <property type="evidence" value="ECO:0007669"/>
    <property type="project" value="TreeGrafter"/>
</dbReference>
<dbReference type="PANTHER" id="PTHR12558">
    <property type="entry name" value="CELL DIVISION CYCLE 16,23,27"/>
    <property type="match status" value="1"/>
</dbReference>
<dbReference type="GO" id="GO:0007091">
    <property type="term" value="P:metaphase/anaphase transition of mitotic cell cycle"/>
    <property type="evidence" value="ECO:0007669"/>
    <property type="project" value="TreeGrafter"/>
</dbReference>
<evidence type="ECO:0000256" key="1">
    <source>
        <dbReference type="ARBA" id="ARBA00022803"/>
    </source>
</evidence>
<dbReference type="GO" id="GO:0051301">
    <property type="term" value="P:cell division"/>
    <property type="evidence" value="ECO:0007669"/>
    <property type="project" value="TreeGrafter"/>
</dbReference>
<accession>A0A511KGF6</accession>
<evidence type="ECO:0000256" key="3">
    <source>
        <dbReference type="PROSITE-ProRule" id="PRU00339"/>
    </source>
</evidence>
<feature type="compositionally biased region" description="Gly residues" evidence="4">
    <location>
        <begin position="516"/>
        <end position="525"/>
    </location>
</feature>
<dbReference type="AlphaFoldDB" id="A0A511KGF6"/>
<evidence type="ECO:0000256" key="4">
    <source>
        <dbReference type="SAM" id="MobiDB-lite"/>
    </source>
</evidence>